<reference evidence="5" key="2">
    <citation type="submission" date="2019-09" db="UniProtKB">
        <authorList>
            <consortium name="WormBaseParasite"/>
        </authorList>
    </citation>
    <scope>IDENTIFICATION</scope>
</reference>
<organism evidence="4 5">
    <name type="scientific">Heligmosomoides polygyrus</name>
    <name type="common">Parasitic roundworm</name>
    <dbReference type="NCBI Taxonomy" id="6339"/>
    <lineage>
        <taxon>Eukaryota</taxon>
        <taxon>Metazoa</taxon>
        <taxon>Ecdysozoa</taxon>
        <taxon>Nematoda</taxon>
        <taxon>Chromadorea</taxon>
        <taxon>Rhabditida</taxon>
        <taxon>Rhabditina</taxon>
        <taxon>Rhabditomorpha</taxon>
        <taxon>Strongyloidea</taxon>
        <taxon>Heligmosomidae</taxon>
        <taxon>Heligmosomoides</taxon>
    </lineage>
</organism>
<dbReference type="WBParaSite" id="HPBE_0002604101-mRNA-1">
    <property type="protein sequence ID" value="HPBE_0002604101-mRNA-1"/>
    <property type="gene ID" value="HPBE_0002604101"/>
</dbReference>
<dbReference type="GO" id="GO:0006357">
    <property type="term" value="P:regulation of transcription by RNA polymerase II"/>
    <property type="evidence" value="ECO:0007669"/>
    <property type="project" value="InterPro"/>
</dbReference>
<name>A0A183GTM1_HELPZ</name>
<evidence type="ECO:0000313" key="3">
    <source>
        <dbReference type="EMBL" id="VDP55303.1"/>
    </source>
</evidence>
<dbReference type="Pfam" id="PF00134">
    <property type="entry name" value="Cyclin_N"/>
    <property type="match status" value="1"/>
</dbReference>
<dbReference type="InterPro" id="IPR006671">
    <property type="entry name" value="Cyclin_N"/>
</dbReference>
<dbReference type="InterPro" id="IPR043198">
    <property type="entry name" value="Cyclin/Ssn8"/>
</dbReference>
<dbReference type="PANTHER" id="PTHR10026">
    <property type="entry name" value="CYCLIN"/>
    <property type="match status" value="1"/>
</dbReference>
<dbReference type="EMBL" id="UZAH01039060">
    <property type="protein sequence ID" value="VDP55303.1"/>
    <property type="molecule type" value="Genomic_DNA"/>
</dbReference>
<dbReference type="OrthoDB" id="79090at2759"/>
<dbReference type="Proteomes" id="UP000050761">
    <property type="component" value="Unassembled WGS sequence"/>
</dbReference>
<evidence type="ECO:0000313" key="5">
    <source>
        <dbReference type="WBParaSite" id="HPBE_0002604101-mRNA-1"/>
    </source>
</evidence>
<evidence type="ECO:0000313" key="4">
    <source>
        <dbReference type="Proteomes" id="UP000050761"/>
    </source>
</evidence>
<gene>
    <name evidence="3" type="ORF">HPBE_LOCUS26039</name>
</gene>
<evidence type="ECO:0000256" key="1">
    <source>
        <dbReference type="ARBA" id="ARBA00023127"/>
    </source>
</evidence>
<dbReference type="Gene3D" id="1.10.472.10">
    <property type="entry name" value="Cyclin-like"/>
    <property type="match status" value="1"/>
</dbReference>
<dbReference type="SUPFAM" id="SSF47954">
    <property type="entry name" value="Cyclin-like"/>
    <property type="match status" value="1"/>
</dbReference>
<proteinExistence type="predicted"/>
<keyword evidence="1" id="KW-0195">Cyclin</keyword>
<dbReference type="AlphaFoldDB" id="A0A183GTM1"/>
<keyword evidence="4" id="KW-1185">Reference proteome</keyword>
<sequence length="166" mass="18650">MGDDPIISPSPEQIYKHIIRCGVRLRARNRTVCSAIMMMHNLFRNEMSSIVCRYSLATACIVLAAKNEEDRDIGVRDVINASHRILHPEGDPAKLDDHMYDVRRGVSELTFVVLRELNFELNFGLPFDVDIGGLFGHSKILDVEGVLGEADRVLLLGYAQRLLLST</sequence>
<accession>A0A183GTM1</accession>
<reference evidence="3 4" key="1">
    <citation type="submission" date="2018-11" db="EMBL/GenBank/DDBJ databases">
        <authorList>
            <consortium name="Pathogen Informatics"/>
        </authorList>
    </citation>
    <scope>NUCLEOTIDE SEQUENCE [LARGE SCALE GENOMIC DNA]</scope>
</reference>
<accession>A0A3P8IBG0</accession>
<dbReference type="GO" id="GO:0016538">
    <property type="term" value="F:cyclin-dependent protein serine/threonine kinase regulator activity"/>
    <property type="evidence" value="ECO:0007669"/>
    <property type="project" value="InterPro"/>
</dbReference>
<protein>
    <submittedName>
        <fullName evidence="5">Cyclin N-terminal domain-containing protein</fullName>
    </submittedName>
</protein>
<feature type="domain" description="Cyclin N-terminal" evidence="2">
    <location>
        <begin position="13"/>
        <end position="122"/>
    </location>
</feature>
<dbReference type="InterPro" id="IPR036915">
    <property type="entry name" value="Cyclin-like_sf"/>
</dbReference>
<evidence type="ECO:0000259" key="2">
    <source>
        <dbReference type="Pfam" id="PF00134"/>
    </source>
</evidence>